<name>A0ABD2RQT5_9SOLN</name>
<evidence type="ECO:0000313" key="2">
    <source>
        <dbReference type="EMBL" id="KAL3333231.1"/>
    </source>
</evidence>
<dbReference type="PANTHER" id="PTHR37611">
    <property type="entry name" value="VIRUS-SPECIFIC-SIGNALING-PATHWAY REGULATED PROTEIN-RELATED"/>
    <property type="match status" value="1"/>
</dbReference>
<evidence type="ECO:0000256" key="1">
    <source>
        <dbReference type="SAM" id="SignalP"/>
    </source>
</evidence>
<keyword evidence="3" id="KW-1185">Reference proteome</keyword>
<protein>
    <submittedName>
        <fullName evidence="2">Uncharacterized protein</fullName>
    </submittedName>
</protein>
<dbReference type="Proteomes" id="UP001627284">
    <property type="component" value="Unassembled WGS sequence"/>
</dbReference>
<feature type="signal peptide" evidence="1">
    <location>
        <begin position="1"/>
        <end position="19"/>
    </location>
</feature>
<feature type="chain" id="PRO_5044810026" evidence="1">
    <location>
        <begin position="20"/>
        <end position="177"/>
    </location>
</feature>
<proteinExistence type="predicted"/>
<reference evidence="2 3" key="1">
    <citation type="submission" date="2024-05" db="EMBL/GenBank/DDBJ databases">
        <title>De novo assembly of an allotetraploid wild potato.</title>
        <authorList>
            <person name="Hosaka A.J."/>
        </authorList>
    </citation>
    <scope>NUCLEOTIDE SEQUENCE [LARGE SCALE GENOMIC DNA]</scope>
    <source>
        <tissue evidence="2">Young leaves</tissue>
    </source>
</reference>
<dbReference type="EMBL" id="JBJKTR010000019">
    <property type="protein sequence ID" value="KAL3333231.1"/>
    <property type="molecule type" value="Genomic_DNA"/>
</dbReference>
<evidence type="ECO:0000313" key="3">
    <source>
        <dbReference type="Proteomes" id="UP001627284"/>
    </source>
</evidence>
<comment type="caution">
    <text evidence="2">The sequence shown here is derived from an EMBL/GenBank/DDBJ whole genome shotgun (WGS) entry which is preliminary data.</text>
</comment>
<gene>
    <name evidence="2" type="ORF">AABB24_033354</name>
</gene>
<feature type="non-terminal residue" evidence="2">
    <location>
        <position position="1"/>
    </location>
</feature>
<organism evidence="2 3">
    <name type="scientific">Solanum stoloniferum</name>
    <dbReference type="NCBI Taxonomy" id="62892"/>
    <lineage>
        <taxon>Eukaryota</taxon>
        <taxon>Viridiplantae</taxon>
        <taxon>Streptophyta</taxon>
        <taxon>Embryophyta</taxon>
        <taxon>Tracheophyta</taxon>
        <taxon>Spermatophyta</taxon>
        <taxon>Magnoliopsida</taxon>
        <taxon>eudicotyledons</taxon>
        <taxon>Gunneridae</taxon>
        <taxon>Pentapetalae</taxon>
        <taxon>asterids</taxon>
        <taxon>lamiids</taxon>
        <taxon>Solanales</taxon>
        <taxon>Solanaceae</taxon>
        <taxon>Solanoideae</taxon>
        <taxon>Solaneae</taxon>
        <taxon>Solanum</taxon>
    </lineage>
</organism>
<sequence>HTPSFQFLVFFLNIFKINSLQNMAYLGSENLVEIDSAFLMSFLDEPQMEYCDDEKLNFLIQSLEAEIEYPNIKGDCIFDDDNVQNLNFIDNSSLNFYHCDQDNVYTRSAPNDGEHSSEELVDVGDFSWMDMELSSSTSPNNNNMIFQNFITCIPIEEEVYDSLLLQTDLSMVDNISQ</sequence>
<accession>A0ABD2RQT5</accession>
<keyword evidence="1" id="KW-0732">Signal</keyword>
<dbReference type="PANTHER" id="PTHR37611:SF2">
    <property type="entry name" value="VIRUS-SPECIFIC-SIGNALING-PATHWAY REGULATED PROTEIN-RELATED"/>
    <property type="match status" value="1"/>
</dbReference>
<dbReference type="AlphaFoldDB" id="A0ABD2RQT5"/>